<evidence type="ECO:0000256" key="2">
    <source>
        <dbReference type="ARBA" id="ARBA00023157"/>
    </source>
</evidence>
<evidence type="ECO:0000256" key="5">
    <source>
        <dbReference type="SAM" id="SignalP"/>
    </source>
</evidence>
<feature type="domain" description="PA14" evidence="6">
    <location>
        <begin position="1881"/>
        <end position="2019"/>
    </location>
</feature>
<evidence type="ECO:0000259" key="6">
    <source>
        <dbReference type="PROSITE" id="PS51820"/>
    </source>
</evidence>
<organism evidence="7 8">
    <name type="scientific">Catenovulum maritimum</name>
    <dbReference type="NCBI Taxonomy" id="1513271"/>
    <lineage>
        <taxon>Bacteria</taxon>
        <taxon>Pseudomonadati</taxon>
        <taxon>Pseudomonadota</taxon>
        <taxon>Gammaproteobacteria</taxon>
        <taxon>Alteromonadales</taxon>
        <taxon>Alteromonadaceae</taxon>
        <taxon>Catenovulum</taxon>
    </lineage>
</organism>
<feature type="signal peptide" evidence="5">
    <location>
        <begin position="1"/>
        <end position="27"/>
    </location>
</feature>
<dbReference type="SMART" id="SM00560">
    <property type="entry name" value="LamGL"/>
    <property type="match status" value="1"/>
</dbReference>
<dbReference type="PROSITE" id="PS51820">
    <property type="entry name" value="PA14"/>
    <property type="match status" value="2"/>
</dbReference>
<feature type="coiled-coil region" evidence="3">
    <location>
        <begin position="2999"/>
        <end position="3026"/>
    </location>
</feature>
<evidence type="ECO:0000256" key="3">
    <source>
        <dbReference type="SAM" id="Coils"/>
    </source>
</evidence>
<dbReference type="STRING" id="1513271.XM47_15170"/>
<accession>A0A0J8JIP6</accession>
<keyword evidence="3" id="KW-0175">Coiled coil</keyword>
<proteinExistence type="predicted"/>
<dbReference type="InterPro" id="IPR011658">
    <property type="entry name" value="PA14_dom"/>
</dbReference>
<dbReference type="InterPro" id="IPR006558">
    <property type="entry name" value="LamG-like"/>
</dbReference>
<gene>
    <name evidence="7" type="ORF">XM47_15170</name>
</gene>
<dbReference type="SMART" id="SM00758">
    <property type="entry name" value="PA14"/>
    <property type="match status" value="2"/>
</dbReference>
<keyword evidence="2" id="KW-1015">Disulfide bond</keyword>
<dbReference type="EMBL" id="LAZL01000027">
    <property type="protein sequence ID" value="KMT64331.1"/>
    <property type="molecule type" value="Genomic_DNA"/>
</dbReference>
<evidence type="ECO:0000313" key="7">
    <source>
        <dbReference type="EMBL" id="KMT64331.1"/>
    </source>
</evidence>
<dbReference type="InterPro" id="IPR013320">
    <property type="entry name" value="ConA-like_dom_sf"/>
</dbReference>
<dbReference type="SUPFAM" id="SSF49899">
    <property type="entry name" value="Concanavalin A-like lectins/glucanases"/>
    <property type="match status" value="1"/>
</dbReference>
<dbReference type="Pfam" id="PF13385">
    <property type="entry name" value="Laminin_G_3"/>
    <property type="match status" value="1"/>
</dbReference>
<dbReference type="OrthoDB" id="9785394at2"/>
<dbReference type="Proteomes" id="UP000037600">
    <property type="component" value="Unassembled WGS sequence"/>
</dbReference>
<feature type="chain" id="PRO_5005301207" description="PA14 domain-containing protein" evidence="5">
    <location>
        <begin position="28"/>
        <end position="3740"/>
    </location>
</feature>
<comment type="caution">
    <text evidence="7">The sequence shown here is derived from an EMBL/GenBank/DDBJ whole genome shotgun (WGS) entry which is preliminary data.</text>
</comment>
<reference evidence="7 8" key="1">
    <citation type="submission" date="2015-04" db="EMBL/GenBank/DDBJ databases">
        <title>Draft Genome Sequence of the Novel Agar-Digesting Marine Bacterium Q1.</title>
        <authorList>
            <person name="Li Y."/>
            <person name="Li D."/>
            <person name="Chen G."/>
            <person name="Du Z."/>
        </authorList>
    </citation>
    <scope>NUCLEOTIDE SEQUENCE [LARGE SCALE GENOMIC DNA]</scope>
    <source>
        <strain evidence="7 8">Q1</strain>
    </source>
</reference>
<keyword evidence="8" id="KW-1185">Reference proteome</keyword>
<dbReference type="Gene3D" id="2.60.120.200">
    <property type="match status" value="1"/>
</dbReference>
<keyword evidence="1 5" id="KW-0732">Signal</keyword>
<evidence type="ECO:0000256" key="4">
    <source>
        <dbReference type="SAM" id="MobiDB-lite"/>
    </source>
</evidence>
<dbReference type="Gene3D" id="3.90.182.10">
    <property type="entry name" value="Toxin - Anthrax Protective Antigen,domain 1"/>
    <property type="match status" value="2"/>
</dbReference>
<evidence type="ECO:0000313" key="8">
    <source>
        <dbReference type="Proteomes" id="UP000037600"/>
    </source>
</evidence>
<feature type="domain" description="PA14" evidence="6">
    <location>
        <begin position="1739"/>
        <end position="1875"/>
    </location>
</feature>
<dbReference type="InterPro" id="IPR037524">
    <property type="entry name" value="PA14/GLEYA"/>
</dbReference>
<dbReference type="RefSeq" id="WP_048694325.1">
    <property type="nucleotide sequence ID" value="NZ_KQ130499.1"/>
</dbReference>
<sequence>MKIFNMRSFFISFASCLVLLTSFSGLTATPYLSNISGGLVRDSAFDESGNLYLLIHNQSTGLTIDGVARPETLTNTGVSLIKLNSAGTVVKLVDLGAAFSSTDSTKTLKIELSSDKLYLLTSNTSSSNFMNKYSLDLVHEKNEWFNTSADFEATNFSLSSSGTPLEIGVRKITKTPNNVEGWRYQVETPQMRRSSSDITVTDYLVYKREYLHGSELTSEPTNFQVHVPMLAQAVVSDATGNTFSFHGIEQIAHGYMVTGKKRAGNTDFNYIKDKMSRAYNIDNGGDNYYDDDWHTFLKPSSGYQCATNHGVTYSAHHYNCIAWNPIPILNSGDNGHYNRVDGLIKLPKKGTYKFKLTNVDDWARIIVNRNKNQTDLTTTTQTSEASYTLDAGFHFVTVEHWDIHGGGKSVKIQVLDDNDNVVLSRYLVHDSNLNSANYTNHPNVGDWFWPNYIPSQNSAAAYDNGSSISIPELNTSLRGDEAFRPTEYDTRNSGRTIITKRNSQGVYQSGLTRSDEIPVDAIYANSKIYVLVKMVVPNSDLNATSPVKTTGLKLYALDSSLNKIANAEAIFEMQSGAVYNGEAIALEADNLGNIYLMATLEPSVTADFKSSTSVTFGNITTGQRSFFVAKLDSNLNWQWYNKPDGFTGTLDISHKFPGGLTVQPTSGDVYVSGYFKNGKITLKDTSGDLAELTAPATENKSFMLALNSSGKWSTRATVSIKSDYATSLVYPGIGNFNYLKGSTVEVSAPDQYYIDKNGHVLYQQDSTGKNILDSSGDKALVTDPNDPRAVTRYTCTGYDLEDQVVSGESCRYSFTFNADVSIEFNWQVEHILDLQTNITNLGYTLAQPNPEPTIGRHWIKEGEQVTLQIDGAVVNSTDNNKRVLLDDIGLTLLDERKAYAPFTNSGEALALSGTSAKVSLPTIGKAAFDGDFTVEFWVKTKNNSKSYANRIVDFATSDTSSIRRDNLLFGLNGSDKKPEFYILNKTQTGYPRLHSTIALKENEWQHLALTYDRSETTATFYINGQFAGAKYDMPLPSSIDRNASFIGSTNWQYFEKDFEIDEFRLWRSARTETEIRNNLNSSFSTNQTNLEYYLRFEEKTATLASQYASNTNSASISGLNNGASFKAGEIALPLSFSPSDQRQQPLSLSFNAPLQVDYNWQTQYAVSINTSASKYESLPLVQTLQSGSVVQITENAGKYWIDENDHIRLLMPAASGLNQLKGWQYASGLPDDGKESGTITDIANTTVIDGVSYYYINVDNVKNAVGLTWEMEILTLKASQAIGSSISLADIIDANLSDNNIKSAVAALKTSLTNNSRLDVAPFSGFVITGNADTYQDMVLWAGYDKKLYPLIPGKLSMEWSVNDPTQGNDAETFRVELTTRWPSAEHYPYVIDTPAILLDRNITDSWAFVKLAYSEVESNVGVVNGSEFSFSRADDPVPLTVEDDKQSVLIFTCTDKGLSQGQQASVATGDTANESVCVRVVQLKPQSIAHSNATAPVGDVLKDSEHNAPHSGYIESNLARYNPYIYQPESLSGPIIPVNRNFINDDIEQLFEVYWYKNYNHDSVFEPVYWPFKKVRYSIRWPEKLNGNDDPQALQRIVIASRLGSDGKNALRVAEQQKFDPSKFEEISLYNQSNKNLPGYNPNEEHGLLEASYRYRTESPRPQAAFALRNDLNVITQDDKYTSDPYVLVQYKDTSLNPADYRMKVYKVEMEDENTFHNLTDASDSDTDSGSSNNPDADLVSGLTATYYYDNNLTKPIHRELVNQIQFTTTTAPHGSLPNDNYSIRYQGKVVAEVDGEHEFSVSYDDGVRFWFNDEQVINDWNGGGTRTSKFKKTLVKGQSYEIKLEYFELTFGAHLDFKWQKPSTASPVIVSAFKTKALEADQGYRVAYYNNTQLSGVPVAVETIDKISFSTNSSPKSGVNNDNFSARYYGSITPDLTGEYTLVARNDDGVRVWLDNKQIIDDWRGGAPRDNTHKVNLVANTTYQIKIEYYEAVGGAELQFKWIKPLESNQSLIEGAYAAATSLDDISFATVSARDLAAKAASTPLPYTFSYPMKAGEPIVAPYPVNVVQGVQISPLNWGHQGASATQNVYWEDHKGQSWAISGGSELFSYTWYPMQPSFWWPADKKLCYNQTEPADYKGREITSSASANVTCHTVTDGTYLPLSQQITAENKVREVEINFKTEWPAELPLLKAGETLTYSGGEAEEDGIAEKGLPGVLAFAAGQIVYDDVNKLMGFNTSYNAKDKYSARLAQVLEKRTVKWPTSGGTAFSKVPEFSLSLGKVKQLKGLYFFTELPASLQDRIYYDPLTKELVVRGFLDGKTLGDETLTAAPGAIYSLLPNILTTDDVTTIKSLTTNTTFHQVVDQLYALSRDPSALSGIDFGVGLELNKSNIAIHASSLGAGLALMPSAGMLDPNSSAPDISYVTIAENNHKDLGSAPVSLHIVKLVKKEKYRGELDVLYPPNVFDEKINLRHTADFGANGSDMVFEWKYRPDNGKDELPPDQKPTAWKPFSVPNKGLGQNEIALQGATAALLADNLFFARYRHTDCVADDCWSDWAGAANNKPSKNIYKAQLSEGWVKRVIDRVNAFESRINDFYSSDSPATYSSMIQQAGQRFNGAVALNSDKDVIENVGLIQLYQTVLERARLLSIDASQPTSTSAVNNALQLAATRLAQLYTLLGNEAYVDALDPTIGFTTESGEYGSLAPSIFSFKNQMPSMIQEELSLLRGRAEYGASPAFNRLIWNFTIGDGEVAYALNYNIKDVDDTGFIDEDDARTLYPQGHGDAWGHFTMGLRYYYDLIQNENFKWVPRAEKVLIDGVTVDVDFTDEQRFAEIAAARAKTGRDIVDMTYRASYVEDADGQWQGYKDRDSDRAWGVTEWAQRASTGAYMDWLMANSMLPAQDSTYSDSADIRKVDRSTVPEIQQIATQAEAINALVRGADKGQNPLGLAPDIVPFDIDPVRVDRKHDDPATHFEQVAERAEEALDNAFKVFDYANTQKNRIREVADSAQDMLEQAQDQDRDFKNRLIEVFGTPYEGTIGSGKTYAAGYEGPDLYFYQYIDANDISNEAAPVVSATGGNTVDKVITSFYQDRITRLSGIDPTDNSGISNLLTDKQEIQIDYPITAADYSFQAPDTWGIRRAPGKIQAALADMVRAQADYNLAFENYGDLVENLEFDVKQLKDQYKFNNDIIEMRNDAASDVRSFNAAIGVLKTVQTGLNETRDFVRHTATMAADALPKNAGLSVDVGSPGRAAVYASWAIADPILSVANIAAEGAIVATESEKEIAQIKSEIEIEKKGYTFEVQQKLKEIEYVFTDDEPTLRLEMYKARETLRQAGEAYRTVLAEGLRLLDEREALNKRIAAKAQGERYKDMTFRIGQYDALQKYRAAFDLASRYVYMAARVYDYETNLAENDPASAQHLLTQIVSERVLGEQAASGAVSGQGGLSEVLSTLKVNFDVLKTQMGFNNPQTESGRFSLRHGLFRIPNDSGTTDDDQLWRNTLAQYKVDDLWDVPEFRRFVRNFAPESAGSQPGLVIPFSSTIEFGKNFFGWPLSGGDHAYDASNFATKVRSVGVWFDDYNNSALSTTPRVYLVPVGLDVMYVPDSLELDTREWEVVDQVIPVPLPARDSDLNSNSWIPSADSVSGSFDKIRRHSSFRAYHDSGVFDVNSMTFDSRLVGRSVWNTRWMLIIPGGTFLANSDDGMNTFIYGQKVPGAANASQRDGNGVSDIKLFFQTYSYSGN</sequence>
<protein>
    <recommendedName>
        <fullName evidence="6">PA14 domain-containing protein</fullName>
    </recommendedName>
</protein>
<dbReference type="SUPFAM" id="SSF56988">
    <property type="entry name" value="Anthrax protective antigen"/>
    <property type="match status" value="2"/>
</dbReference>
<dbReference type="Pfam" id="PF07691">
    <property type="entry name" value="PA14"/>
    <property type="match status" value="2"/>
</dbReference>
<evidence type="ECO:0000256" key="1">
    <source>
        <dbReference type="ARBA" id="ARBA00022729"/>
    </source>
</evidence>
<name>A0A0J8JIP6_9ALTE</name>
<feature type="region of interest" description="Disordered" evidence="4">
    <location>
        <begin position="1719"/>
        <end position="1738"/>
    </location>
</feature>